<evidence type="ECO:0000259" key="7">
    <source>
        <dbReference type="PROSITE" id="PS51294"/>
    </source>
</evidence>
<dbReference type="InterPro" id="IPR001005">
    <property type="entry name" value="SANT/Myb"/>
</dbReference>
<dbReference type="InterPro" id="IPR017930">
    <property type="entry name" value="Myb_dom"/>
</dbReference>
<dbReference type="Gene3D" id="1.10.10.60">
    <property type="entry name" value="Homeodomain-like"/>
    <property type="match status" value="1"/>
</dbReference>
<dbReference type="InterPro" id="IPR017884">
    <property type="entry name" value="SANT_dom"/>
</dbReference>
<evidence type="ECO:0000256" key="1">
    <source>
        <dbReference type="ARBA" id="ARBA00023015"/>
    </source>
</evidence>
<evidence type="ECO:0000259" key="5">
    <source>
        <dbReference type="PROSITE" id="PS50090"/>
    </source>
</evidence>
<dbReference type="SUPFAM" id="SSF46689">
    <property type="entry name" value="Homeodomain-like"/>
    <property type="match status" value="1"/>
</dbReference>
<keyword evidence="1" id="KW-0805">Transcription regulation</keyword>
<feature type="domain" description="HTH myb-type" evidence="7">
    <location>
        <begin position="1"/>
        <end position="57"/>
    </location>
</feature>
<dbReference type="PANTHER" id="PTHR12802">
    <property type="entry name" value="SWI/SNF COMPLEX-RELATED"/>
    <property type="match status" value="1"/>
</dbReference>
<dbReference type="Pfam" id="PF00249">
    <property type="entry name" value="Myb_DNA-binding"/>
    <property type="match status" value="1"/>
</dbReference>
<dbReference type="Proteomes" id="UP001301350">
    <property type="component" value="Unassembled WGS sequence"/>
</dbReference>
<organism evidence="8 9">
    <name type="scientific">Cyanidium caldarium</name>
    <name type="common">Red alga</name>
    <dbReference type="NCBI Taxonomy" id="2771"/>
    <lineage>
        <taxon>Eukaryota</taxon>
        <taxon>Rhodophyta</taxon>
        <taxon>Bangiophyceae</taxon>
        <taxon>Cyanidiales</taxon>
        <taxon>Cyanidiaceae</taxon>
        <taxon>Cyanidium</taxon>
    </lineage>
</organism>
<keyword evidence="9" id="KW-1185">Reference proteome</keyword>
<name>A0AAV9IW94_CYACA</name>
<dbReference type="GO" id="GO:0003677">
    <property type="term" value="F:DNA binding"/>
    <property type="evidence" value="ECO:0007669"/>
    <property type="project" value="UniProtKB-KW"/>
</dbReference>
<reference evidence="8 9" key="1">
    <citation type="submission" date="2022-07" db="EMBL/GenBank/DDBJ databases">
        <title>Genome-wide signatures of adaptation to extreme environments.</title>
        <authorList>
            <person name="Cho C.H."/>
            <person name="Yoon H.S."/>
        </authorList>
    </citation>
    <scope>NUCLEOTIDE SEQUENCE [LARGE SCALE GENOMIC DNA]</scope>
    <source>
        <strain evidence="8 9">DBV 063 E5</strain>
    </source>
</reference>
<gene>
    <name evidence="8" type="ORF">CDCA_CDCA09G2610</name>
</gene>
<dbReference type="PROSITE" id="PS51293">
    <property type="entry name" value="SANT"/>
    <property type="match status" value="1"/>
</dbReference>
<evidence type="ECO:0000256" key="2">
    <source>
        <dbReference type="ARBA" id="ARBA00023125"/>
    </source>
</evidence>
<proteinExistence type="predicted"/>
<keyword evidence="3" id="KW-0804">Transcription</keyword>
<accession>A0AAV9IW94</accession>
<comment type="caution">
    <text evidence="8">The sequence shown here is derived from an EMBL/GenBank/DDBJ whole genome shotgun (WGS) entry which is preliminary data.</text>
</comment>
<dbReference type="CDD" id="cd00167">
    <property type="entry name" value="SANT"/>
    <property type="match status" value="1"/>
</dbReference>
<dbReference type="PROSITE" id="PS51294">
    <property type="entry name" value="HTH_MYB"/>
    <property type="match status" value="1"/>
</dbReference>
<protein>
    <submittedName>
        <fullName evidence="8">Uncharacterized protein</fullName>
    </submittedName>
</protein>
<keyword evidence="4" id="KW-0539">Nucleus</keyword>
<evidence type="ECO:0000313" key="9">
    <source>
        <dbReference type="Proteomes" id="UP001301350"/>
    </source>
</evidence>
<feature type="domain" description="SANT" evidence="6">
    <location>
        <begin position="1"/>
        <end position="57"/>
    </location>
</feature>
<dbReference type="PROSITE" id="PS50090">
    <property type="entry name" value="MYB_LIKE"/>
    <property type="match status" value="1"/>
</dbReference>
<evidence type="ECO:0000313" key="8">
    <source>
        <dbReference type="EMBL" id="KAK4536585.1"/>
    </source>
</evidence>
<sequence length="144" mass="17118">MKSHWTLEEHRRFLEALQWPAGGANRKRRWEAVARHVKTRTVAQVRYHAKKFFLRKRRPTSERRIRSIHDIDTLEAPELRRVAPKDHAEEADAAEQHLEERLALTLPRLPRRVHEAALAVYYWYLCNGKPEPLKKTMLEVLGWA</sequence>
<evidence type="ECO:0000259" key="6">
    <source>
        <dbReference type="PROSITE" id="PS51293"/>
    </source>
</evidence>
<evidence type="ECO:0000256" key="4">
    <source>
        <dbReference type="ARBA" id="ARBA00023242"/>
    </source>
</evidence>
<dbReference type="AlphaFoldDB" id="A0AAV9IW94"/>
<evidence type="ECO:0000256" key="3">
    <source>
        <dbReference type="ARBA" id="ARBA00023163"/>
    </source>
</evidence>
<dbReference type="InterPro" id="IPR009057">
    <property type="entry name" value="Homeodomain-like_sf"/>
</dbReference>
<keyword evidence="2" id="KW-0238">DNA-binding</keyword>
<feature type="domain" description="Myb-like" evidence="5">
    <location>
        <begin position="1"/>
        <end position="53"/>
    </location>
</feature>
<dbReference type="SMART" id="SM00717">
    <property type="entry name" value="SANT"/>
    <property type="match status" value="1"/>
</dbReference>
<dbReference type="EMBL" id="JANCYW010000009">
    <property type="protein sequence ID" value="KAK4536585.1"/>
    <property type="molecule type" value="Genomic_DNA"/>
</dbReference>